<dbReference type="Pfam" id="PF08446">
    <property type="entry name" value="PAS_2"/>
    <property type="match status" value="1"/>
</dbReference>
<dbReference type="GO" id="GO:0006355">
    <property type="term" value="P:regulation of DNA-templated transcription"/>
    <property type="evidence" value="ECO:0007669"/>
    <property type="project" value="InterPro"/>
</dbReference>
<dbReference type="RefSeq" id="WP_149755275.1">
    <property type="nucleotide sequence ID" value="NZ_FOMS01000004.1"/>
</dbReference>
<dbReference type="PANTHER" id="PTHR41523:SF8">
    <property type="entry name" value="ETHYLENE RESPONSE SENSOR PROTEIN"/>
    <property type="match status" value="1"/>
</dbReference>
<dbReference type="SUPFAM" id="SSF55874">
    <property type="entry name" value="ATPase domain of HSP90 chaperone/DNA topoisomerase II/histidine kinase"/>
    <property type="match status" value="1"/>
</dbReference>
<keyword evidence="3" id="KW-0600">Photoreceptor protein</keyword>
<dbReference type="InterPro" id="IPR011006">
    <property type="entry name" value="CheY-like_superfamily"/>
</dbReference>
<evidence type="ECO:0000313" key="16">
    <source>
        <dbReference type="Proteomes" id="UP000325289"/>
    </source>
</evidence>
<dbReference type="InterPro" id="IPR043150">
    <property type="entry name" value="Phytochrome_PHY_sf"/>
</dbReference>
<keyword evidence="8 15" id="KW-0418">Kinase</keyword>
<keyword evidence="7" id="KW-0547">Nucleotide-binding</keyword>
<comment type="catalytic activity">
    <reaction evidence="1">
        <text>ATP + protein L-histidine = ADP + protein N-phospho-L-histidine.</text>
        <dbReference type="EC" id="2.7.13.3"/>
    </reaction>
</comment>
<feature type="modified residue" description="4-aspartylphosphate" evidence="12">
    <location>
        <position position="784"/>
    </location>
</feature>
<name>A0A1I1VZ32_9RHOB</name>
<sequence length="848" mass="93179">MSHASPAKTDRTIDLDSCASEPIHLLGRVQSYGALLAVSSDWMVQHASVNLASLLGEEAAADPIGRPLGDILPDEAFATIRRRLRSLESGAQATRIFGVALHDRRFDVSIHQSGRHLVIEFEPEAGHRDEDALAGTYPLIQKVREADTLSRVAHEGARAVQALSGFDSVMVYQFQDDGSGSVIAESKVGASPSYLGLRFPASDIPAQARALYQRNLLRLIADIDDPGAEIVPGRSPEGEPLDLSLAVTRAVSPIHIEYLRNMNVAASMSVSIIKDGKLWGLFACHHRAPHYVPFDKRTAVELFAHLFSYELTRLQERARTQTESRMREMQGQLMRKLAVGTDLAESLTGISEPLDRIIPHDGLVLVSDGAVSTTGVTPTKSELNDLTRFLNTAASTEVYATDCLSREHAPARDYSARCSGILALPISRTPRDYLILCRREEAHTVDWAGAPDKTVSEGRLHPRKSFEAWQEIVQGQSTPWGEEALRAADMLRSLLLEVFLRISDSRNMERKRAQERQELLISELNHRVRNILNLMRGLISQSQRENVTIDRFAGSLDGRIQALARAHDQLTRKEWAPASLSELVRLELAAYVENVDRATVEGDDVLLAPDAYTALALVLHEMVTNSVKYGAMSDGNGHVTIGFSRDAAGALELDWRERGGPVVRPPERRGFGSAIIERSIPFELNGEAEIDYRATGVAARFRVPPRYLSEPENVVALQRVDKIVHNSKPKLKGPALVVEDAMIIAMDAADILRDFGASDVRIAANVAEGLREAQRERYEVAIIDVNLGGEQSVKVAEALAMAGVPLVVTTGYGERENLRSTFPPCQILQKPFSNESIGQALAELGFTL</sequence>
<evidence type="ECO:0000259" key="14">
    <source>
        <dbReference type="PROSITE" id="PS50110"/>
    </source>
</evidence>
<keyword evidence="9" id="KW-0067">ATP-binding</keyword>
<evidence type="ECO:0000256" key="2">
    <source>
        <dbReference type="ARBA" id="ARBA00012438"/>
    </source>
</evidence>
<dbReference type="Pfam" id="PF01590">
    <property type="entry name" value="GAF"/>
    <property type="match status" value="1"/>
</dbReference>
<evidence type="ECO:0000256" key="8">
    <source>
        <dbReference type="ARBA" id="ARBA00022777"/>
    </source>
</evidence>
<dbReference type="SUPFAM" id="SSF55785">
    <property type="entry name" value="PYP-like sensor domain (PAS domain)"/>
    <property type="match status" value="1"/>
</dbReference>
<keyword evidence="16" id="KW-1185">Reference proteome</keyword>
<keyword evidence="6" id="KW-0808">Transferase</keyword>
<proteinExistence type="predicted"/>
<dbReference type="InterPro" id="IPR013515">
    <property type="entry name" value="Phytochrome_cen-reg"/>
</dbReference>
<evidence type="ECO:0000256" key="6">
    <source>
        <dbReference type="ARBA" id="ARBA00022679"/>
    </source>
</evidence>
<feature type="domain" description="Response regulatory" evidence="14">
    <location>
        <begin position="734"/>
        <end position="845"/>
    </location>
</feature>
<dbReference type="Gene3D" id="3.40.50.2300">
    <property type="match status" value="1"/>
</dbReference>
<dbReference type="GO" id="GO:0009881">
    <property type="term" value="F:photoreceptor activity"/>
    <property type="evidence" value="ECO:0007669"/>
    <property type="project" value="UniProtKB-KW"/>
</dbReference>
<dbReference type="SMART" id="SM00911">
    <property type="entry name" value="HWE_HK"/>
    <property type="match status" value="1"/>
</dbReference>
<evidence type="ECO:0000256" key="1">
    <source>
        <dbReference type="ARBA" id="ARBA00000085"/>
    </source>
</evidence>
<organism evidence="15 16">
    <name type="scientific">Roseivivax sediminis</name>
    <dbReference type="NCBI Taxonomy" id="936889"/>
    <lineage>
        <taxon>Bacteria</taxon>
        <taxon>Pseudomonadati</taxon>
        <taxon>Pseudomonadota</taxon>
        <taxon>Alphaproteobacteria</taxon>
        <taxon>Rhodobacterales</taxon>
        <taxon>Roseobacteraceae</taxon>
        <taxon>Roseivivax</taxon>
    </lineage>
</organism>
<dbReference type="OrthoDB" id="489241at2"/>
<dbReference type="Proteomes" id="UP000325289">
    <property type="component" value="Unassembled WGS sequence"/>
</dbReference>
<dbReference type="InterPro" id="IPR003018">
    <property type="entry name" value="GAF"/>
</dbReference>
<dbReference type="PANTHER" id="PTHR41523">
    <property type="entry name" value="TWO-COMPONENT SYSTEM SENSOR PROTEIN"/>
    <property type="match status" value="1"/>
</dbReference>
<dbReference type="AlphaFoldDB" id="A0A1I1VZ32"/>
<evidence type="ECO:0000313" key="15">
    <source>
        <dbReference type="EMBL" id="SFD88019.1"/>
    </source>
</evidence>
<dbReference type="Gene3D" id="3.30.450.270">
    <property type="match status" value="1"/>
</dbReference>
<dbReference type="InterPro" id="IPR013654">
    <property type="entry name" value="PAS_2"/>
</dbReference>
<evidence type="ECO:0000259" key="13">
    <source>
        <dbReference type="PROSITE" id="PS50046"/>
    </source>
</evidence>
<protein>
    <recommendedName>
        <fullName evidence="2">histidine kinase</fullName>
        <ecNumber evidence="2">2.7.13.3</ecNumber>
    </recommendedName>
</protein>
<keyword evidence="4 12" id="KW-0597">Phosphoprotein</keyword>
<keyword evidence="10" id="KW-0157">Chromophore</keyword>
<evidence type="ECO:0000256" key="9">
    <source>
        <dbReference type="ARBA" id="ARBA00022840"/>
    </source>
</evidence>
<evidence type="ECO:0000256" key="12">
    <source>
        <dbReference type="PROSITE-ProRule" id="PRU00169"/>
    </source>
</evidence>
<dbReference type="InterPro" id="IPR016132">
    <property type="entry name" value="Phyto_chromo_attachment"/>
</dbReference>
<accession>A0A1I1VZ32</accession>
<dbReference type="SMART" id="SM00065">
    <property type="entry name" value="GAF"/>
    <property type="match status" value="1"/>
</dbReference>
<evidence type="ECO:0000256" key="5">
    <source>
        <dbReference type="ARBA" id="ARBA00022606"/>
    </source>
</evidence>
<dbReference type="Pfam" id="PF07536">
    <property type="entry name" value="HWE_HK"/>
    <property type="match status" value="1"/>
</dbReference>
<dbReference type="InterPro" id="IPR035965">
    <property type="entry name" value="PAS-like_dom_sf"/>
</dbReference>
<dbReference type="PRINTS" id="PR01033">
    <property type="entry name" value="PHYTOCHROME"/>
</dbReference>
<dbReference type="SMART" id="SM00448">
    <property type="entry name" value="REC"/>
    <property type="match status" value="1"/>
</dbReference>
<dbReference type="SUPFAM" id="SSF52172">
    <property type="entry name" value="CheY-like"/>
    <property type="match status" value="1"/>
</dbReference>
<dbReference type="InterPro" id="IPR001789">
    <property type="entry name" value="Sig_transdc_resp-reg_receiver"/>
</dbReference>
<dbReference type="GO" id="GO:0004673">
    <property type="term" value="F:protein histidine kinase activity"/>
    <property type="evidence" value="ECO:0007669"/>
    <property type="project" value="UniProtKB-EC"/>
</dbReference>
<dbReference type="SUPFAM" id="SSF55781">
    <property type="entry name" value="GAF domain-like"/>
    <property type="match status" value="2"/>
</dbReference>
<dbReference type="InterPro" id="IPR029016">
    <property type="entry name" value="GAF-like_dom_sf"/>
</dbReference>
<feature type="domain" description="Phytochrome chromophore attachment site" evidence="13">
    <location>
        <begin position="148"/>
        <end position="305"/>
    </location>
</feature>
<dbReference type="InterPro" id="IPR001294">
    <property type="entry name" value="Phytochrome"/>
</dbReference>
<evidence type="ECO:0000256" key="3">
    <source>
        <dbReference type="ARBA" id="ARBA00022543"/>
    </source>
</evidence>
<evidence type="ECO:0000256" key="11">
    <source>
        <dbReference type="ARBA" id="ARBA00023170"/>
    </source>
</evidence>
<keyword evidence="5" id="KW-0716">Sensory transduction</keyword>
<keyword evidence="11" id="KW-0675">Receptor</keyword>
<dbReference type="EC" id="2.7.13.3" evidence="2"/>
<evidence type="ECO:0000256" key="7">
    <source>
        <dbReference type="ARBA" id="ARBA00022741"/>
    </source>
</evidence>
<dbReference type="PROSITE" id="PS50110">
    <property type="entry name" value="RESPONSE_REGULATORY"/>
    <property type="match status" value="1"/>
</dbReference>
<reference evidence="15 16" key="1">
    <citation type="submission" date="2016-10" db="EMBL/GenBank/DDBJ databases">
        <authorList>
            <person name="Varghese N."/>
            <person name="Submissions S."/>
        </authorList>
    </citation>
    <scope>NUCLEOTIDE SEQUENCE [LARGE SCALE GENOMIC DNA]</scope>
    <source>
        <strain evidence="16">YIM D21,KCTC 23444,ACCC 10710</strain>
    </source>
</reference>
<evidence type="ECO:0000256" key="10">
    <source>
        <dbReference type="ARBA" id="ARBA00022991"/>
    </source>
</evidence>
<dbReference type="GO" id="GO:0000160">
    <property type="term" value="P:phosphorelay signal transduction system"/>
    <property type="evidence" value="ECO:0007669"/>
    <property type="project" value="InterPro"/>
</dbReference>
<dbReference type="GO" id="GO:0005524">
    <property type="term" value="F:ATP binding"/>
    <property type="evidence" value="ECO:0007669"/>
    <property type="project" value="UniProtKB-KW"/>
</dbReference>
<dbReference type="Gene3D" id="3.30.450.20">
    <property type="entry name" value="PAS domain"/>
    <property type="match status" value="1"/>
</dbReference>
<dbReference type="InterPro" id="IPR011102">
    <property type="entry name" value="Sig_transdc_His_kinase_HWE"/>
</dbReference>
<dbReference type="EMBL" id="FOMS01000004">
    <property type="protein sequence ID" value="SFD88019.1"/>
    <property type="molecule type" value="Genomic_DNA"/>
</dbReference>
<dbReference type="Pfam" id="PF00360">
    <property type="entry name" value="PHY"/>
    <property type="match status" value="1"/>
</dbReference>
<dbReference type="Gene3D" id="3.30.565.10">
    <property type="entry name" value="Histidine kinase-like ATPase, C-terminal domain"/>
    <property type="match status" value="1"/>
</dbReference>
<gene>
    <name evidence="15" type="ORF">SAMN04515678_10418</name>
</gene>
<dbReference type="GO" id="GO:0009584">
    <property type="term" value="P:detection of visible light"/>
    <property type="evidence" value="ECO:0007669"/>
    <property type="project" value="InterPro"/>
</dbReference>
<dbReference type="Gene3D" id="3.30.450.40">
    <property type="match status" value="1"/>
</dbReference>
<evidence type="ECO:0000256" key="4">
    <source>
        <dbReference type="ARBA" id="ARBA00022553"/>
    </source>
</evidence>
<dbReference type="InterPro" id="IPR036890">
    <property type="entry name" value="HATPase_C_sf"/>
</dbReference>
<dbReference type="PROSITE" id="PS50046">
    <property type="entry name" value="PHYTOCHROME_2"/>
    <property type="match status" value="1"/>
</dbReference>